<dbReference type="SUPFAM" id="SSF49998">
    <property type="entry name" value="Amine oxidase catalytic domain"/>
    <property type="match status" value="1"/>
</dbReference>
<evidence type="ECO:0000256" key="1">
    <source>
        <dbReference type="RuleBase" id="RU000672"/>
    </source>
</evidence>
<dbReference type="InterPro" id="IPR015798">
    <property type="entry name" value="Cu_amine_oxidase_C"/>
</dbReference>
<dbReference type="PANTHER" id="PTHR10638:SF71">
    <property type="entry name" value="AMINE OXIDASE"/>
    <property type="match status" value="1"/>
</dbReference>
<keyword evidence="1" id="KW-0560">Oxidoreductase</keyword>
<dbReference type="GO" id="GO:0009308">
    <property type="term" value="P:amine metabolic process"/>
    <property type="evidence" value="ECO:0007669"/>
    <property type="project" value="UniProtKB-UniRule"/>
</dbReference>
<dbReference type="InterPro" id="IPR000269">
    <property type="entry name" value="Cu_amine_oxidase"/>
</dbReference>
<proteinExistence type="inferred from homology"/>
<dbReference type="EC" id="1.4.3.-" evidence="1"/>
<reference evidence="3" key="2">
    <citation type="journal article" date="2024" name="Plant">
        <title>Genomic evolution and insights into agronomic trait innovations of Sesamum species.</title>
        <authorList>
            <person name="Miao H."/>
            <person name="Wang L."/>
            <person name="Qu L."/>
            <person name="Liu H."/>
            <person name="Sun Y."/>
            <person name="Le M."/>
            <person name="Wang Q."/>
            <person name="Wei S."/>
            <person name="Zheng Y."/>
            <person name="Lin W."/>
            <person name="Duan Y."/>
            <person name="Cao H."/>
            <person name="Xiong S."/>
            <person name="Wang X."/>
            <person name="Wei L."/>
            <person name="Li C."/>
            <person name="Ma Q."/>
            <person name="Ju M."/>
            <person name="Zhao R."/>
            <person name="Li G."/>
            <person name="Mu C."/>
            <person name="Tian Q."/>
            <person name="Mei H."/>
            <person name="Zhang T."/>
            <person name="Gao T."/>
            <person name="Zhang H."/>
        </authorList>
    </citation>
    <scope>NUCLEOTIDE SEQUENCE</scope>
    <source>
        <strain evidence="3">G01</strain>
    </source>
</reference>
<sequence length="168" mass="18468">MLAVKGSAYTHKDQIQEEPYGTIVAENTIGTRHSHFLSFHLDLDIDGGANSLVKAHLQTVRLTSGSSPRKSYWKVVEEVAKTESDAKIRLGTGATEIIVVNPNKKTKVGNNIGYRLIPGSVAGPLLWEDDNEQIRGAFSNYNVWVTPYNKSEKWAAGVYIDQAPGMIP</sequence>
<accession>A0AAW2JF00</accession>
<gene>
    <name evidence="3" type="ORF">Sangu_3248200</name>
</gene>
<evidence type="ECO:0000313" key="3">
    <source>
        <dbReference type="EMBL" id="KAL0292917.1"/>
    </source>
</evidence>
<comment type="PTM">
    <text evidence="1">Topaquinone (TPQ) is generated by copper-dependent autoxidation of a specific tyrosyl residue.</text>
</comment>
<comment type="cofactor">
    <cofactor evidence="1">
        <name>Cu cation</name>
        <dbReference type="ChEBI" id="CHEBI:23378"/>
    </cofactor>
    <text evidence="1">Contains 1 topaquinone per subunit.</text>
</comment>
<comment type="similarity">
    <text evidence="1">Belongs to the copper/topaquinone oxidase family.</text>
</comment>
<organism evidence="3">
    <name type="scientific">Sesamum angustifolium</name>
    <dbReference type="NCBI Taxonomy" id="2727405"/>
    <lineage>
        <taxon>Eukaryota</taxon>
        <taxon>Viridiplantae</taxon>
        <taxon>Streptophyta</taxon>
        <taxon>Embryophyta</taxon>
        <taxon>Tracheophyta</taxon>
        <taxon>Spermatophyta</taxon>
        <taxon>Magnoliopsida</taxon>
        <taxon>eudicotyledons</taxon>
        <taxon>Gunneridae</taxon>
        <taxon>Pentapetalae</taxon>
        <taxon>asterids</taxon>
        <taxon>lamiids</taxon>
        <taxon>Lamiales</taxon>
        <taxon>Pedaliaceae</taxon>
        <taxon>Sesamum</taxon>
    </lineage>
</organism>
<dbReference type="GO" id="GO:0005507">
    <property type="term" value="F:copper ion binding"/>
    <property type="evidence" value="ECO:0007669"/>
    <property type="project" value="InterPro"/>
</dbReference>
<name>A0AAW2JF00_9LAMI</name>
<comment type="caution">
    <text evidence="3">The sequence shown here is derived from an EMBL/GenBank/DDBJ whole genome shotgun (WGS) entry which is preliminary data.</text>
</comment>
<dbReference type="PANTHER" id="PTHR10638">
    <property type="entry name" value="COPPER AMINE OXIDASE"/>
    <property type="match status" value="1"/>
</dbReference>
<dbReference type="Pfam" id="PF01179">
    <property type="entry name" value="Cu_amine_oxid"/>
    <property type="match status" value="1"/>
</dbReference>
<dbReference type="Gene3D" id="2.70.98.20">
    <property type="entry name" value="Copper amine oxidase, catalytic domain"/>
    <property type="match status" value="1"/>
</dbReference>
<keyword evidence="1" id="KW-0801">TPQ</keyword>
<keyword evidence="1" id="KW-0479">Metal-binding</keyword>
<keyword evidence="1" id="KW-0186">Copper</keyword>
<dbReference type="GO" id="GO:0048038">
    <property type="term" value="F:quinone binding"/>
    <property type="evidence" value="ECO:0007669"/>
    <property type="project" value="InterPro"/>
</dbReference>
<dbReference type="GO" id="GO:0008131">
    <property type="term" value="F:primary methylamine oxidase activity"/>
    <property type="evidence" value="ECO:0007669"/>
    <property type="project" value="InterPro"/>
</dbReference>
<feature type="domain" description="Copper amine oxidase catalytic" evidence="2">
    <location>
        <begin position="8"/>
        <end position="164"/>
    </location>
</feature>
<dbReference type="AlphaFoldDB" id="A0AAW2JF00"/>
<reference evidence="3" key="1">
    <citation type="submission" date="2020-06" db="EMBL/GenBank/DDBJ databases">
        <authorList>
            <person name="Li T."/>
            <person name="Hu X."/>
            <person name="Zhang T."/>
            <person name="Song X."/>
            <person name="Zhang H."/>
            <person name="Dai N."/>
            <person name="Sheng W."/>
            <person name="Hou X."/>
            <person name="Wei L."/>
        </authorList>
    </citation>
    <scope>NUCLEOTIDE SEQUENCE</scope>
    <source>
        <strain evidence="3">G01</strain>
        <tissue evidence="3">Leaf</tissue>
    </source>
</reference>
<dbReference type="InterPro" id="IPR036460">
    <property type="entry name" value="Cu_amine_oxidase_C_sf"/>
</dbReference>
<dbReference type="EMBL" id="JACGWK010001103">
    <property type="protein sequence ID" value="KAL0292917.1"/>
    <property type="molecule type" value="Genomic_DNA"/>
</dbReference>
<evidence type="ECO:0000259" key="2">
    <source>
        <dbReference type="Pfam" id="PF01179"/>
    </source>
</evidence>
<protein>
    <recommendedName>
        <fullName evidence="1">Amine oxidase</fullName>
        <ecNumber evidence="1">1.4.3.-</ecNumber>
    </recommendedName>
</protein>